<reference evidence="7 8" key="1">
    <citation type="journal article" date="2021" name="Elife">
        <title>Chloroplast acquisition without the gene transfer in kleptoplastic sea slugs, Plakobranchus ocellatus.</title>
        <authorList>
            <person name="Maeda T."/>
            <person name="Takahashi S."/>
            <person name="Yoshida T."/>
            <person name="Shimamura S."/>
            <person name="Takaki Y."/>
            <person name="Nagai Y."/>
            <person name="Toyoda A."/>
            <person name="Suzuki Y."/>
            <person name="Arimoto A."/>
            <person name="Ishii H."/>
            <person name="Satoh N."/>
            <person name="Nishiyama T."/>
            <person name="Hasebe M."/>
            <person name="Maruyama T."/>
            <person name="Minagawa J."/>
            <person name="Obokata J."/>
            <person name="Shigenobu S."/>
        </authorList>
    </citation>
    <scope>NUCLEOTIDE SEQUENCE [LARGE SCALE GENOMIC DNA]</scope>
</reference>
<dbReference type="GO" id="GO:0016020">
    <property type="term" value="C:membrane"/>
    <property type="evidence" value="ECO:0007669"/>
    <property type="project" value="UniProtKB-SubCell"/>
</dbReference>
<feature type="transmembrane region" description="Helical" evidence="5">
    <location>
        <begin position="339"/>
        <end position="357"/>
    </location>
</feature>
<dbReference type="PANTHER" id="PTHR24064">
    <property type="entry name" value="SOLUTE CARRIER FAMILY 22 MEMBER"/>
    <property type="match status" value="1"/>
</dbReference>
<dbReference type="InterPro" id="IPR036259">
    <property type="entry name" value="MFS_trans_sf"/>
</dbReference>
<dbReference type="PROSITE" id="PS50850">
    <property type="entry name" value="MFS"/>
    <property type="match status" value="1"/>
</dbReference>
<dbReference type="Proteomes" id="UP000735302">
    <property type="component" value="Unassembled WGS sequence"/>
</dbReference>
<evidence type="ECO:0000256" key="5">
    <source>
        <dbReference type="SAM" id="Phobius"/>
    </source>
</evidence>
<sequence length="522" mass="58531">MQTSAKSAYNPVGQFTRKMATIEDIYDHIGGLGKFQLVAIVSLYGMMAIFAYSMLLVGYTGYIGTFECITHYEFNQSATRFYTAAPFNMAATAPDVEDRTAVNVCSVNGTKCQDFKFLESKKTAVSEWHLVCDHLWLKAAITSMQMFGVMLGSVAGGLCGDYFGRKKTIYGSLFLHAVLNVMAAFSVCWRMFCGMRFLIGIALGIGYIMAIPYPTEFLPMRWRHILPAVPVWQFGVMVMAAVAWWLEDWSHLHIACALLCLIFMAGCLNIPESPRWLATQGKLDESYAVLEKIARTNKKRLPPGVKEILQKIATKNTGHERGRTYTYLDLFKGTKNIKLTLIFVLQWFTLAVIYYGIHFSVNSFVGNLYLNIFLMNVVQLPCCLIIAPLTDRLGRRLTSVIFMSILVIVSFACVVLHVSATEHIRDLWISRLCVLASFLVYCGWAVSSVWVTEIYPTVIRSLGYALAALGSRVGSALAPFLLNLVSNFPTYSKGSIEPRLSSFHSSRKLKRVATLTMKWDQN</sequence>
<proteinExistence type="predicted"/>
<dbReference type="InterPro" id="IPR005829">
    <property type="entry name" value="Sugar_transporter_CS"/>
</dbReference>
<dbReference type="GO" id="GO:0022857">
    <property type="term" value="F:transmembrane transporter activity"/>
    <property type="evidence" value="ECO:0007669"/>
    <property type="project" value="InterPro"/>
</dbReference>
<dbReference type="SUPFAM" id="SSF103473">
    <property type="entry name" value="MFS general substrate transporter"/>
    <property type="match status" value="1"/>
</dbReference>
<comment type="caution">
    <text evidence="7">The sequence shown here is derived from an EMBL/GenBank/DDBJ whole genome shotgun (WGS) entry which is preliminary data.</text>
</comment>
<protein>
    <submittedName>
        <fullName evidence="7">Solute carrier family 22 member 21</fullName>
    </submittedName>
</protein>
<feature type="transmembrane region" description="Helical" evidence="5">
    <location>
        <begin position="195"/>
        <end position="213"/>
    </location>
</feature>
<feature type="transmembrane region" description="Helical" evidence="5">
    <location>
        <begin position="369"/>
        <end position="389"/>
    </location>
</feature>
<feature type="transmembrane region" description="Helical" evidence="5">
    <location>
        <begin position="462"/>
        <end position="482"/>
    </location>
</feature>
<name>A0AAV4BRY2_9GAST</name>
<dbReference type="EMBL" id="BLXT01005502">
    <property type="protein sequence ID" value="GFO23290.1"/>
    <property type="molecule type" value="Genomic_DNA"/>
</dbReference>
<feature type="transmembrane region" description="Helical" evidence="5">
    <location>
        <begin position="135"/>
        <end position="158"/>
    </location>
</feature>
<keyword evidence="8" id="KW-1185">Reference proteome</keyword>
<feature type="transmembrane region" description="Helical" evidence="5">
    <location>
        <begin position="401"/>
        <end position="421"/>
    </location>
</feature>
<dbReference type="AlphaFoldDB" id="A0AAV4BRY2"/>
<dbReference type="InterPro" id="IPR020846">
    <property type="entry name" value="MFS_dom"/>
</dbReference>
<evidence type="ECO:0000313" key="7">
    <source>
        <dbReference type="EMBL" id="GFO23290.1"/>
    </source>
</evidence>
<evidence type="ECO:0000256" key="2">
    <source>
        <dbReference type="ARBA" id="ARBA00022692"/>
    </source>
</evidence>
<feature type="domain" description="Major facilitator superfamily (MFS) profile" evidence="6">
    <location>
        <begin position="46"/>
        <end position="522"/>
    </location>
</feature>
<feature type="transmembrane region" description="Helical" evidence="5">
    <location>
        <begin position="225"/>
        <end position="246"/>
    </location>
</feature>
<keyword evidence="3 5" id="KW-1133">Transmembrane helix</keyword>
<keyword evidence="2 5" id="KW-0812">Transmembrane</keyword>
<evidence type="ECO:0000259" key="6">
    <source>
        <dbReference type="PROSITE" id="PS50850"/>
    </source>
</evidence>
<accession>A0AAV4BRY2</accession>
<dbReference type="InterPro" id="IPR005828">
    <property type="entry name" value="MFS_sugar_transport-like"/>
</dbReference>
<feature type="transmembrane region" description="Helical" evidence="5">
    <location>
        <begin position="252"/>
        <end position="270"/>
    </location>
</feature>
<dbReference type="PROSITE" id="PS00217">
    <property type="entry name" value="SUGAR_TRANSPORT_2"/>
    <property type="match status" value="1"/>
</dbReference>
<dbReference type="Gene3D" id="1.20.1250.20">
    <property type="entry name" value="MFS general substrate transporter like domains"/>
    <property type="match status" value="1"/>
</dbReference>
<dbReference type="Pfam" id="PF00083">
    <property type="entry name" value="Sugar_tr"/>
    <property type="match status" value="1"/>
</dbReference>
<gene>
    <name evidence="7" type="ORF">PoB_004979500</name>
</gene>
<evidence type="ECO:0000256" key="1">
    <source>
        <dbReference type="ARBA" id="ARBA00004141"/>
    </source>
</evidence>
<evidence type="ECO:0000256" key="4">
    <source>
        <dbReference type="ARBA" id="ARBA00023136"/>
    </source>
</evidence>
<feature type="transmembrane region" description="Helical" evidence="5">
    <location>
        <begin position="170"/>
        <end position="189"/>
    </location>
</feature>
<evidence type="ECO:0000256" key="3">
    <source>
        <dbReference type="ARBA" id="ARBA00022989"/>
    </source>
</evidence>
<feature type="transmembrane region" description="Helical" evidence="5">
    <location>
        <begin position="37"/>
        <end position="57"/>
    </location>
</feature>
<organism evidence="7 8">
    <name type="scientific">Plakobranchus ocellatus</name>
    <dbReference type="NCBI Taxonomy" id="259542"/>
    <lineage>
        <taxon>Eukaryota</taxon>
        <taxon>Metazoa</taxon>
        <taxon>Spiralia</taxon>
        <taxon>Lophotrochozoa</taxon>
        <taxon>Mollusca</taxon>
        <taxon>Gastropoda</taxon>
        <taxon>Heterobranchia</taxon>
        <taxon>Euthyneura</taxon>
        <taxon>Panpulmonata</taxon>
        <taxon>Sacoglossa</taxon>
        <taxon>Placobranchoidea</taxon>
        <taxon>Plakobranchidae</taxon>
        <taxon>Plakobranchus</taxon>
    </lineage>
</organism>
<comment type="subcellular location">
    <subcellularLocation>
        <location evidence="1">Membrane</location>
        <topology evidence="1">Multi-pass membrane protein</topology>
    </subcellularLocation>
</comment>
<keyword evidence="4 5" id="KW-0472">Membrane</keyword>
<evidence type="ECO:0000313" key="8">
    <source>
        <dbReference type="Proteomes" id="UP000735302"/>
    </source>
</evidence>
<feature type="transmembrane region" description="Helical" evidence="5">
    <location>
        <begin position="427"/>
        <end position="450"/>
    </location>
</feature>